<evidence type="ECO:0000256" key="4">
    <source>
        <dbReference type="ARBA" id="ARBA00022679"/>
    </source>
</evidence>
<evidence type="ECO:0000313" key="16">
    <source>
        <dbReference type="EMBL" id="RLN17742.1"/>
    </source>
</evidence>
<evidence type="ECO:0000256" key="3">
    <source>
        <dbReference type="ARBA" id="ARBA00022553"/>
    </source>
</evidence>
<dbReference type="EMBL" id="PQIB02000005">
    <property type="protein sequence ID" value="RLN17742.1"/>
    <property type="molecule type" value="Genomic_DNA"/>
</dbReference>
<feature type="domain" description="Protein kinase" evidence="14">
    <location>
        <begin position="113"/>
        <end position="393"/>
    </location>
</feature>
<dbReference type="InterPro" id="IPR017892">
    <property type="entry name" value="Pkinase_C"/>
</dbReference>
<feature type="compositionally biased region" description="Polar residues" evidence="13">
    <location>
        <begin position="248"/>
        <end position="266"/>
    </location>
</feature>
<reference evidence="17" key="1">
    <citation type="journal article" date="2019" name="Nat. Commun.">
        <title>The genome of broomcorn millet.</title>
        <authorList>
            <person name="Zou C."/>
            <person name="Miki D."/>
            <person name="Li D."/>
            <person name="Tang Q."/>
            <person name="Xiao L."/>
            <person name="Rajput S."/>
            <person name="Deng P."/>
            <person name="Jia W."/>
            <person name="Huang R."/>
            <person name="Zhang M."/>
            <person name="Sun Y."/>
            <person name="Hu J."/>
            <person name="Fu X."/>
            <person name="Schnable P.S."/>
            <person name="Li F."/>
            <person name="Zhang H."/>
            <person name="Feng B."/>
            <person name="Zhu X."/>
            <person name="Liu R."/>
            <person name="Schnable J.C."/>
            <person name="Zhu J.-K."/>
            <person name="Zhang H."/>
        </authorList>
    </citation>
    <scope>NUCLEOTIDE SEQUENCE [LARGE SCALE GENOMIC DNA]</scope>
</reference>
<dbReference type="CDD" id="cd21742">
    <property type="entry name" value="MobB_NDR_LATS-like"/>
    <property type="match status" value="1"/>
</dbReference>
<feature type="binding site" evidence="10">
    <location>
        <position position="147"/>
    </location>
    <ligand>
        <name>ATP</name>
        <dbReference type="ChEBI" id="CHEBI:30616"/>
    </ligand>
</feature>
<dbReference type="PROSITE" id="PS50011">
    <property type="entry name" value="PROTEIN_KINASE_DOM"/>
    <property type="match status" value="1"/>
</dbReference>
<protein>
    <recommendedName>
        <fullName evidence="1">non-specific serine/threonine protein kinase</fullName>
        <ecNumber evidence="1">2.7.11.1</ecNumber>
    </recommendedName>
</protein>
<evidence type="ECO:0000256" key="5">
    <source>
        <dbReference type="ARBA" id="ARBA00022741"/>
    </source>
</evidence>
<keyword evidence="6" id="KW-0418">Kinase</keyword>
<sequence length="467" mass="54028">MDSARSWFTKLQTREKSIGKKKELPPNGKESGDDAPSSATKQRVAAAKQYIEKHYKEQMKHLQDRKERRCSLEKKLADADESEEEVNNILKQFEKKETEYMRLQRHKMSVDDFDLLTMIGKGAFGEVEHVRAERNLLAEVDHHCIVKLYCSFQDNEYLYLIMEYLPGGDMMTLLMRKDTLTEDEARFYVGETVLAIEAIHKHNYIHRDIKPDNLLLDKYGHLRLSDFGLCKPLDYSNFPDLNDKDVTPTKSSSTQGDGKQQSMPKRSQQEQLEHWQKNRRTLAYSTVGTPDYIAPEVLLKKGYGMECDWWSLGAIMYERLVGYPPFYSDEPMTTCRKEHSWFSELQWDKLYEMEAAYLPQVTDELDTQNFEKSEESSDSVQCSAKAGSWRKMLSSKDLNFVGYTYKNFELVNDHDVPGMDSPEGEEKNSQEQEQGREQQRDEDAAEGSVRKPAAEPELTRSLSSAST</sequence>
<dbReference type="GO" id="GO:0004674">
    <property type="term" value="F:protein serine/threonine kinase activity"/>
    <property type="evidence" value="ECO:0007669"/>
    <property type="project" value="UniProtKB-KW"/>
</dbReference>
<dbReference type="GO" id="GO:0106310">
    <property type="term" value="F:protein serine kinase activity"/>
    <property type="evidence" value="ECO:0007669"/>
    <property type="project" value="RHEA"/>
</dbReference>
<keyword evidence="12" id="KW-0175">Coiled coil</keyword>
<feature type="coiled-coil region" evidence="12">
    <location>
        <begin position="72"/>
        <end position="106"/>
    </location>
</feature>
<evidence type="ECO:0000256" key="13">
    <source>
        <dbReference type="SAM" id="MobiDB-lite"/>
    </source>
</evidence>
<feature type="domain" description="AGC-kinase C-terminal" evidence="15">
    <location>
        <begin position="343"/>
        <end position="415"/>
    </location>
</feature>
<dbReference type="PROSITE" id="PS00108">
    <property type="entry name" value="PROTEIN_KINASE_ST"/>
    <property type="match status" value="1"/>
</dbReference>
<keyword evidence="2 11" id="KW-0723">Serine/threonine-protein kinase</keyword>
<comment type="catalytic activity">
    <reaction evidence="8">
        <text>L-threonyl-[protein] + ATP = O-phospho-L-threonyl-[protein] + ADP + H(+)</text>
        <dbReference type="Rhea" id="RHEA:46608"/>
        <dbReference type="Rhea" id="RHEA-COMP:11060"/>
        <dbReference type="Rhea" id="RHEA-COMP:11605"/>
        <dbReference type="ChEBI" id="CHEBI:15378"/>
        <dbReference type="ChEBI" id="CHEBI:30013"/>
        <dbReference type="ChEBI" id="CHEBI:30616"/>
        <dbReference type="ChEBI" id="CHEBI:61977"/>
        <dbReference type="ChEBI" id="CHEBI:456216"/>
        <dbReference type="EC" id="2.7.11.1"/>
    </reaction>
</comment>
<name>A0A3L6SC87_PANMI</name>
<dbReference type="OrthoDB" id="3638488at2759"/>
<dbReference type="InterPro" id="IPR017441">
    <property type="entry name" value="Protein_kinase_ATP_BS"/>
</dbReference>
<dbReference type="EC" id="2.7.11.1" evidence="1"/>
<dbReference type="InterPro" id="IPR000719">
    <property type="entry name" value="Prot_kinase_dom"/>
</dbReference>
<dbReference type="SUPFAM" id="SSF56112">
    <property type="entry name" value="Protein kinase-like (PK-like)"/>
    <property type="match status" value="1"/>
</dbReference>
<evidence type="ECO:0000256" key="6">
    <source>
        <dbReference type="ARBA" id="ARBA00022777"/>
    </source>
</evidence>
<dbReference type="Pfam" id="PF00433">
    <property type="entry name" value="Pkinase_C"/>
    <property type="match status" value="1"/>
</dbReference>
<evidence type="ECO:0000256" key="12">
    <source>
        <dbReference type="SAM" id="Coils"/>
    </source>
</evidence>
<keyword evidence="5 10" id="KW-0547">Nucleotide-binding</keyword>
<dbReference type="Gene3D" id="3.30.200.20">
    <property type="entry name" value="Phosphorylase Kinase, domain 1"/>
    <property type="match status" value="2"/>
</dbReference>
<dbReference type="Gene3D" id="1.10.510.10">
    <property type="entry name" value="Transferase(Phosphotransferase) domain 1"/>
    <property type="match status" value="2"/>
</dbReference>
<comment type="catalytic activity">
    <reaction evidence="9">
        <text>L-seryl-[protein] + ATP = O-phospho-L-seryl-[protein] + ADP + H(+)</text>
        <dbReference type="Rhea" id="RHEA:17989"/>
        <dbReference type="Rhea" id="RHEA-COMP:9863"/>
        <dbReference type="Rhea" id="RHEA-COMP:11604"/>
        <dbReference type="ChEBI" id="CHEBI:15378"/>
        <dbReference type="ChEBI" id="CHEBI:29999"/>
        <dbReference type="ChEBI" id="CHEBI:30616"/>
        <dbReference type="ChEBI" id="CHEBI:83421"/>
        <dbReference type="ChEBI" id="CHEBI:456216"/>
        <dbReference type="EC" id="2.7.11.1"/>
    </reaction>
</comment>
<evidence type="ECO:0000256" key="7">
    <source>
        <dbReference type="ARBA" id="ARBA00022840"/>
    </source>
</evidence>
<feature type="region of interest" description="Disordered" evidence="13">
    <location>
        <begin position="413"/>
        <end position="467"/>
    </location>
</feature>
<keyword evidence="17" id="KW-1185">Reference proteome</keyword>
<dbReference type="FunFam" id="1.10.510.10:FF:000024">
    <property type="entry name" value="Probable serine/threonine-protein kinase cot-1"/>
    <property type="match status" value="1"/>
</dbReference>
<dbReference type="InterPro" id="IPR008271">
    <property type="entry name" value="Ser/Thr_kinase_AS"/>
</dbReference>
<evidence type="ECO:0000259" key="14">
    <source>
        <dbReference type="PROSITE" id="PS50011"/>
    </source>
</evidence>
<dbReference type="InterPro" id="IPR000961">
    <property type="entry name" value="AGC-kinase_C"/>
</dbReference>
<feature type="compositionally biased region" description="Basic and acidic residues" evidence="13">
    <location>
        <begin position="12"/>
        <end position="24"/>
    </location>
</feature>
<gene>
    <name evidence="16" type="ORF">C2845_PM02G11800</name>
</gene>
<dbReference type="GO" id="GO:0035556">
    <property type="term" value="P:intracellular signal transduction"/>
    <property type="evidence" value="ECO:0007669"/>
    <property type="project" value="TreeGrafter"/>
</dbReference>
<dbReference type="GO" id="GO:0015630">
    <property type="term" value="C:microtubule cytoskeleton"/>
    <property type="evidence" value="ECO:0007669"/>
    <property type="project" value="UniProtKB-ARBA"/>
</dbReference>
<proteinExistence type="inferred from homology"/>
<comment type="similarity">
    <text evidence="11">Belongs to the protein kinase superfamily.</text>
</comment>
<comment type="caution">
    <text evidence="16">The sequence shown here is derived from an EMBL/GenBank/DDBJ whole genome shotgun (WGS) entry which is preliminary data.</text>
</comment>
<evidence type="ECO:0000256" key="11">
    <source>
        <dbReference type="RuleBase" id="RU000304"/>
    </source>
</evidence>
<dbReference type="PANTHER" id="PTHR24356">
    <property type="entry name" value="SERINE/THREONINE-PROTEIN KINASE"/>
    <property type="match status" value="1"/>
</dbReference>
<dbReference type="Pfam" id="PF00069">
    <property type="entry name" value="Pkinase"/>
    <property type="match status" value="2"/>
</dbReference>
<organism evidence="16 17">
    <name type="scientific">Panicum miliaceum</name>
    <name type="common">Proso millet</name>
    <name type="synonym">Broomcorn millet</name>
    <dbReference type="NCBI Taxonomy" id="4540"/>
    <lineage>
        <taxon>Eukaryota</taxon>
        <taxon>Viridiplantae</taxon>
        <taxon>Streptophyta</taxon>
        <taxon>Embryophyta</taxon>
        <taxon>Tracheophyta</taxon>
        <taxon>Spermatophyta</taxon>
        <taxon>Magnoliopsida</taxon>
        <taxon>Liliopsida</taxon>
        <taxon>Poales</taxon>
        <taxon>Poaceae</taxon>
        <taxon>PACMAD clade</taxon>
        <taxon>Panicoideae</taxon>
        <taxon>Panicodae</taxon>
        <taxon>Paniceae</taxon>
        <taxon>Panicinae</taxon>
        <taxon>Panicum</taxon>
        <taxon>Panicum sect. Panicum</taxon>
    </lineage>
</organism>
<feature type="region of interest" description="Disordered" evidence="13">
    <location>
        <begin position="241"/>
        <end position="274"/>
    </location>
</feature>
<dbReference type="SMART" id="SM00133">
    <property type="entry name" value="S_TK_X"/>
    <property type="match status" value="1"/>
</dbReference>
<feature type="compositionally biased region" description="Basic and acidic residues" evidence="13">
    <location>
        <begin position="424"/>
        <end position="458"/>
    </location>
</feature>
<evidence type="ECO:0000256" key="1">
    <source>
        <dbReference type="ARBA" id="ARBA00012513"/>
    </source>
</evidence>
<accession>A0A3L6SC87</accession>
<evidence type="ECO:0000256" key="2">
    <source>
        <dbReference type="ARBA" id="ARBA00022527"/>
    </source>
</evidence>
<keyword evidence="7 10" id="KW-0067">ATP-binding</keyword>
<dbReference type="PROSITE" id="PS51285">
    <property type="entry name" value="AGC_KINASE_CTER"/>
    <property type="match status" value="1"/>
</dbReference>
<dbReference type="Proteomes" id="UP000275267">
    <property type="component" value="Unassembled WGS sequence"/>
</dbReference>
<dbReference type="InterPro" id="IPR011009">
    <property type="entry name" value="Kinase-like_dom_sf"/>
</dbReference>
<dbReference type="GO" id="GO:0005524">
    <property type="term" value="F:ATP binding"/>
    <property type="evidence" value="ECO:0007669"/>
    <property type="project" value="UniProtKB-UniRule"/>
</dbReference>
<dbReference type="STRING" id="4540.A0A3L6SC87"/>
<evidence type="ECO:0000259" key="15">
    <source>
        <dbReference type="PROSITE" id="PS51285"/>
    </source>
</evidence>
<dbReference type="InterPro" id="IPR059233">
    <property type="entry name" value="MobB_NdrA/B/Cbk1"/>
</dbReference>
<dbReference type="AlphaFoldDB" id="A0A3L6SC87"/>
<dbReference type="GO" id="GO:0007010">
    <property type="term" value="P:cytoskeleton organization"/>
    <property type="evidence" value="ECO:0007669"/>
    <property type="project" value="UniProtKB-ARBA"/>
</dbReference>
<dbReference type="SMART" id="SM00220">
    <property type="entry name" value="S_TKc"/>
    <property type="match status" value="1"/>
</dbReference>
<keyword evidence="3" id="KW-0597">Phosphoprotein</keyword>
<evidence type="ECO:0000256" key="10">
    <source>
        <dbReference type="PROSITE-ProRule" id="PRU10141"/>
    </source>
</evidence>
<evidence type="ECO:0000313" key="17">
    <source>
        <dbReference type="Proteomes" id="UP000275267"/>
    </source>
</evidence>
<evidence type="ECO:0000256" key="9">
    <source>
        <dbReference type="ARBA" id="ARBA00048679"/>
    </source>
</evidence>
<keyword evidence="4" id="KW-0808">Transferase</keyword>
<feature type="region of interest" description="Disordered" evidence="13">
    <location>
        <begin position="1"/>
        <end position="45"/>
    </location>
</feature>
<dbReference type="InterPro" id="IPR050236">
    <property type="entry name" value="Ser_Thr_kinase_AGC"/>
</dbReference>
<dbReference type="PROSITE" id="PS00107">
    <property type="entry name" value="PROTEIN_KINASE_ATP"/>
    <property type="match status" value="1"/>
</dbReference>
<dbReference type="PANTHER" id="PTHR24356:SF346">
    <property type="entry name" value="PROTEIN KINASE FAMILY PROTEIN"/>
    <property type="match status" value="1"/>
</dbReference>
<evidence type="ECO:0000256" key="8">
    <source>
        <dbReference type="ARBA" id="ARBA00047899"/>
    </source>
</evidence>